<dbReference type="SMART" id="SM00360">
    <property type="entry name" value="RRM"/>
    <property type="match status" value="1"/>
</dbReference>
<dbReference type="CDD" id="cd12306">
    <property type="entry name" value="RRM_II_PABPs"/>
    <property type="match status" value="1"/>
</dbReference>
<dbReference type="PANTHER" id="PTHR23236:SF12">
    <property type="entry name" value="EUKARYOTIC INITIATION FACTOR 4B-RELATED"/>
    <property type="match status" value="1"/>
</dbReference>
<dbReference type="InParanoid" id="A0A168RBU4"/>
<dbReference type="InterPro" id="IPR012677">
    <property type="entry name" value="Nucleotide-bd_a/b_plait_sf"/>
</dbReference>
<accession>A0A168RBU4</accession>
<gene>
    <name evidence="5" type="primary">ABSGL_12351.1 scaffold 12745</name>
</gene>
<dbReference type="GO" id="GO:0008143">
    <property type="term" value="F:poly(A) binding"/>
    <property type="evidence" value="ECO:0007669"/>
    <property type="project" value="TreeGrafter"/>
</dbReference>
<keyword evidence="6" id="KW-1185">Reference proteome</keyword>
<dbReference type="InterPro" id="IPR035979">
    <property type="entry name" value="RBD_domain_sf"/>
</dbReference>
<dbReference type="STRING" id="4829.A0A168RBU4"/>
<dbReference type="InterPro" id="IPR000504">
    <property type="entry name" value="RRM_dom"/>
</dbReference>
<dbReference type="SUPFAM" id="SSF54928">
    <property type="entry name" value="RNA-binding domain, RBD"/>
    <property type="match status" value="1"/>
</dbReference>
<dbReference type="PANTHER" id="PTHR23236">
    <property type="entry name" value="EUKARYOTIC TRANSLATION INITIATION FACTOR 4B/4H"/>
    <property type="match status" value="1"/>
</dbReference>
<evidence type="ECO:0000259" key="4">
    <source>
        <dbReference type="PROSITE" id="PS50102"/>
    </source>
</evidence>
<proteinExistence type="predicted"/>
<dbReference type="Gene3D" id="3.30.70.330">
    <property type="match status" value="1"/>
</dbReference>
<evidence type="ECO:0000256" key="2">
    <source>
        <dbReference type="PROSITE-ProRule" id="PRU00176"/>
    </source>
</evidence>
<evidence type="ECO:0000256" key="3">
    <source>
        <dbReference type="SAM" id="Coils"/>
    </source>
</evidence>
<dbReference type="PROSITE" id="PS50102">
    <property type="entry name" value="RRM"/>
    <property type="match status" value="1"/>
</dbReference>
<sequence>MNDLYDNIPKASVTNEPSLVSSDIADEELEAMKARVQEMESEAAMLREMQAKVDHSMYSAEEDKETIDARSVHVGQVDYDSSPEELEAHFQSCGAIHRVTILCDKFTGHPKGYAYVEFAKPSFVNHAVALDGSLFRGRLLKVTPKRTNVPGFTARGRGAPYNYRGR</sequence>
<dbReference type="OMA" id="MALIMHE"/>
<dbReference type="Pfam" id="PF00076">
    <property type="entry name" value="RRM_1"/>
    <property type="match status" value="1"/>
</dbReference>
<dbReference type="OrthoDB" id="4726at2759"/>
<dbReference type="FunCoup" id="A0A168RBU4">
    <property type="interactions" value="687"/>
</dbReference>
<dbReference type="AlphaFoldDB" id="A0A168RBU4"/>
<name>A0A168RBU4_ABSGL</name>
<reference evidence="5" key="1">
    <citation type="submission" date="2016-04" db="EMBL/GenBank/DDBJ databases">
        <authorList>
            <person name="Evans L.H."/>
            <person name="Alamgir A."/>
            <person name="Owens N."/>
            <person name="Weber N.D."/>
            <person name="Virtaneva K."/>
            <person name="Barbian K."/>
            <person name="Babar A."/>
            <person name="Rosenke K."/>
        </authorList>
    </citation>
    <scope>NUCLEOTIDE SEQUENCE [LARGE SCALE GENOMIC DNA]</scope>
    <source>
        <strain evidence="5">CBS 101.48</strain>
    </source>
</reference>
<dbReference type="Proteomes" id="UP000078561">
    <property type="component" value="Unassembled WGS sequence"/>
</dbReference>
<evidence type="ECO:0000313" key="5">
    <source>
        <dbReference type="EMBL" id="SAM06462.1"/>
    </source>
</evidence>
<dbReference type="GO" id="GO:0005737">
    <property type="term" value="C:cytoplasm"/>
    <property type="evidence" value="ECO:0007669"/>
    <property type="project" value="TreeGrafter"/>
</dbReference>
<organism evidence="5">
    <name type="scientific">Absidia glauca</name>
    <name type="common">Pin mould</name>
    <dbReference type="NCBI Taxonomy" id="4829"/>
    <lineage>
        <taxon>Eukaryota</taxon>
        <taxon>Fungi</taxon>
        <taxon>Fungi incertae sedis</taxon>
        <taxon>Mucoromycota</taxon>
        <taxon>Mucoromycotina</taxon>
        <taxon>Mucoromycetes</taxon>
        <taxon>Mucorales</taxon>
        <taxon>Cunninghamellaceae</taxon>
        <taxon>Absidia</taxon>
    </lineage>
</organism>
<keyword evidence="1 2" id="KW-0694">RNA-binding</keyword>
<evidence type="ECO:0000313" key="6">
    <source>
        <dbReference type="Proteomes" id="UP000078561"/>
    </source>
</evidence>
<keyword evidence="3" id="KW-0175">Coiled coil</keyword>
<feature type="domain" description="RRM" evidence="4">
    <location>
        <begin position="70"/>
        <end position="147"/>
    </location>
</feature>
<protein>
    <recommendedName>
        <fullName evidence="4">RRM domain-containing protein</fullName>
    </recommendedName>
</protein>
<dbReference type="EMBL" id="LT554591">
    <property type="protein sequence ID" value="SAM06462.1"/>
    <property type="molecule type" value="Genomic_DNA"/>
</dbReference>
<evidence type="ECO:0000256" key="1">
    <source>
        <dbReference type="ARBA" id="ARBA00022884"/>
    </source>
</evidence>
<feature type="coiled-coil region" evidence="3">
    <location>
        <begin position="22"/>
        <end position="49"/>
    </location>
</feature>